<comment type="caution">
    <text evidence="4">The sequence shown here is derived from an EMBL/GenBank/DDBJ whole genome shotgun (WGS) entry which is preliminary data.</text>
</comment>
<organism evidence="4 5">
    <name type="scientific">Anaerotignum lactatifermentans</name>
    <dbReference type="NCBI Taxonomy" id="160404"/>
    <lineage>
        <taxon>Bacteria</taxon>
        <taxon>Bacillati</taxon>
        <taxon>Bacillota</taxon>
        <taxon>Clostridia</taxon>
        <taxon>Lachnospirales</taxon>
        <taxon>Anaerotignaceae</taxon>
        <taxon>Anaerotignum</taxon>
    </lineage>
</organism>
<dbReference type="CDD" id="cd00841">
    <property type="entry name" value="MPP_YfcE"/>
    <property type="match status" value="1"/>
</dbReference>
<name>A0ABS2GC92_9FIRM</name>
<gene>
    <name evidence="4" type="ORF">H9X83_11645</name>
</gene>
<dbReference type="InterPro" id="IPR029052">
    <property type="entry name" value="Metallo-depent_PP-like"/>
</dbReference>
<dbReference type="RefSeq" id="WP_205132929.1">
    <property type="nucleotide sequence ID" value="NZ_JACSNT010000003.1"/>
</dbReference>
<dbReference type="InterPro" id="IPR041802">
    <property type="entry name" value="MPP_YfcE"/>
</dbReference>
<evidence type="ECO:0000313" key="4">
    <source>
        <dbReference type="EMBL" id="MBM6878797.1"/>
    </source>
</evidence>
<accession>A0ABS2GC92</accession>
<comment type="cofactor">
    <cofactor evidence="2">
        <name>a divalent metal cation</name>
        <dbReference type="ChEBI" id="CHEBI:60240"/>
    </cofactor>
</comment>
<feature type="domain" description="Calcineurin-like phosphoesterase" evidence="3">
    <location>
        <begin position="1"/>
        <end position="149"/>
    </location>
</feature>
<dbReference type="InterPro" id="IPR000979">
    <property type="entry name" value="Phosphodiesterase_MJ0936/Vps29"/>
</dbReference>
<sequence length="170" mass="19290">MKLLVLSDTHGYLDRAREVLRRLGGRVDAVAHLGDHDLDAIDLQREFPSLPFHYVRGNNDFMPETPSKKMLRFQGRMLLLTHGHKQRVHWNPDTIAYWAEEQGADAVLFGHTHQPMYDDRGRVLMLNPGSISLPRGGGLPTFGILTIEDNGRMEGAIMECHPDGRFVRLP</sequence>
<keyword evidence="2" id="KW-0479">Metal-binding</keyword>
<dbReference type="SUPFAM" id="SSF56300">
    <property type="entry name" value="Metallo-dependent phosphatases"/>
    <property type="match status" value="1"/>
</dbReference>
<dbReference type="Proteomes" id="UP000729290">
    <property type="component" value="Unassembled WGS sequence"/>
</dbReference>
<protein>
    <recommendedName>
        <fullName evidence="2">Phosphoesterase</fullName>
        <ecNumber evidence="2">3.1.4.-</ecNumber>
    </recommendedName>
</protein>
<evidence type="ECO:0000259" key="3">
    <source>
        <dbReference type="Pfam" id="PF12850"/>
    </source>
</evidence>
<evidence type="ECO:0000313" key="5">
    <source>
        <dbReference type="Proteomes" id="UP000729290"/>
    </source>
</evidence>
<evidence type="ECO:0000256" key="2">
    <source>
        <dbReference type="RuleBase" id="RU362039"/>
    </source>
</evidence>
<dbReference type="InterPro" id="IPR024654">
    <property type="entry name" value="Calcineurin-like_PHP_lpxH"/>
</dbReference>
<dbReference type="NCBIfam" id="TIGR00040">
    <property type="entry name" value="yfcE"/>
    <property type="match status" value="1"/>
</dbReference>
<dbReference type="PANTHER" id="PTHR11124">
    <property type="entry name" value="VACUOLAR SORTING PROTEIN VPS29"/>
    <property type="match status" value="1"/>
</dbReference>
<evidence type="ECO:0000256" key="1">
    <source>
        <dbReference type="ARBA" id="ARBA00008950"/>
    </source>
</evidence>
<comment type="similarity">
    <text evidence="1 2">Belongs to the metallophosphoesterase superfamily. YfcE family.</text>
</comment>
<proteinExistence type="inferred from homology"/>
<reference evidence="4 5" key="1">
    <citation type="journal article" date="2021" name="Sci. Rep.">
        <title>The distribution of antibiotic resistance genes in chicken gut microbiota commensals.</title>
        <authorList>
            <person name="Juricova H."/>
            <person name="Matiasovicova J."/>
            <person name="Kubasova T."/>
            <person name="Cejkova D."/>
            <person name="Rychlik I."/>
        </authorList>
    </citation>
    <scope>NUCLEOTIDE SEQUENCE [LARGE SCALE GENOMIC DNA]</scope>
    <source>
        <strain evidence="4 5">An431b</strain>
    </source>
</reference>
<dbReference type="Pfam" id="PF12850">
    <property type="entry name" value="Metallophos_2"/>
    <property type="match status" value="1"/>
</dbReference>
<keyword evidence="5" id="KW-1185">Reference proteome</keyword>
<dbReference type="Gene3D" id="3.60.21.10">
    <property type="match status" value="1"/>
</dbReference>
<dbReference type="EMBL" id="JACSNV010000022">
    <property type="protein sequence ID" value="MBM6878797.1"/>
    <property type="molecule type" value="Genomic_DNA"/>
</dbReference>
<dbReference type="EC" id="3.1.4.-" evidence="2"/>